<keyword evidence="1" id="KW-0808">Transferase</keyword>
<keyword evidence="1" id="KW-0418">Kinase</keyword>
<name>A0ACD1E2X7_9MICO</name>
<evidence type="ECO:0000313" key="1">
    <source>
        <dbReference type="EMBL" id="QWS33156.1"/>
    </source>
</evidence>
<dbReference type="EMBL" id="CP076544">
    <property type="protein sequence ID" value="QWS33156.1"/>
    <property type="molecule type" value="Genomic_DNA"/>
</dbReference>
<reference evidence="1" key="1">
    <citation type="submission" date="2021-06" db="EMBL/GenBank/DDBJ databases">
        <authorList>
            <person name="Ellington A.J."/>
            <person name="Bryan N.C."/>
            <person name="Christner B.C."/>
            <person name="Reisch C.R."/>
        </authorList>
    </citation>
    <scope>NUCLEOTIDE SEQUENCE</scope>
    <source>
        <strain evidence="1">L6-1</strain>
    </source>
</reference>
<proteinExistence type="predicted"/>
<sequence>MREDGCVHTPETLSADQAVARAVALAGAGGRAVLGIAGAPGAGKSTLARRVVTAVTTALGPGVAVQVPMDGFHLANGALDSLGRRDRKGAIDTFDAAGYVALVRRLATPAVLATPVDTVWAPDFDRRGDEPVAGSIAVPPETVLVVSEGNYLLDQTAPWSDLPALFIETWACVVDDDVRVDRLVGRHMRHGRDHEAARTWAVEVDGVNAARVTADLHRASFLVRT</sequence>
<keyword evidence="2" id="KW-1185">Reference proteome</keyword>
<protein>
    <submittedName>
        <fullName evidence="1">Nucleoside/nucleotide kinase family protein</fullName>
    </submittedName>
</protein>
<accession>A0ACD1E2X7</accession>
<dbReference type="Proteomes" id="UP000681794">
    <property type="component" value="Chromosome"/>
</dbReference>
<evidence type="ECO:0000313" key="2">
    <source>
        <dbReference type="Proteomes" id="UP000681794"/>
    </source>
</evidence>
<gene>
    <name evidence="1" type="ORF">KM842_13025</name>
</gene>
<organism evidence="1 2">
    <name type="scientific">Curtobacterium aetherium</name>
    <dbReference type="NCBI Taxonomy" id="2841594"/>
    <lineage>
        <taxon>Bacteria</taxon>
        <taxon>Bacillati</taxon>
        <taxon>Actinomycetota</taxon>
        <taxon>Actinomycetes</taxon>
        <taxon>Micrococcales</taxon>
        <taxon>Microbacteriaceae</taxon>
        <taxon>Curtobacterium</taxon>
    </lineage>
</organism>